<keyword evidence="18" id="KW-1185">Reference proteome</keyword>
<sequence length="264" mass="29818">MLIHVLDYRLSCDCRSAARFNKAIKVLCCVSVKASFTLVLEVFKGAVKANECLQKVKSMLHCSFCEDWAFLPNSQYPLDAPASLLRCDCRHKCPGKTACCVGPIWSGPIFCTDFISSIIDKLSAKKKTPNSVWQSTASLLSLVLEEAHCRGRRPSTLKRENEDGNERECKRMRNSDWKPNESTESICVEKSPKPNKVELHQTPPFYFSLHQRHSGRGRGRVPRADAAVIRLREADFCASRTHFDPCAIRTNAPPTEIWRLLGMM</sequence>
<feature type="compositionally biased region" description="Basic and acidic residues" evidence="16">
    <location>
        <begin position="157"/>
        <end position="181"/>
    </location>
</feature>
<organism evidence="17 18">
    <name type="scientific">Ladona fulva</name>
    <name type="common">Scarce chaser dragonfly</name>
    <name type="synonym">Libellula fulva</name>
    <dbReference type="NCBI Taxonomy" id="123851"/>
    <lineage>
        <taxon>Eukaryota</taxon>
        <taxon>Metazoa</taxon>
        <taxon>Ecdysozoa</taxon>
        <taxon>Arthropoda</taxon>
        <taxon>Hexapoda</taxon>
        <taxon>Insecta</taxon>
        <taxon>Pterygota</taxon>
        <taxon>Palaeoptera</taxon>
        <taxon>Odonata</taxon>
        <taxon>Epiprocta</taxon>
        <taxon>Anisoptera</taxon>
        <taxon>Libelluloidea</taxon>
        <taxon>Libellulidae</taxon>
        <taxon>Ladona</taxon>
    </lineage>
</organism>
<keyword evidence="5 15" id="KW-0489">Methyltransferase</keyword>
<comment type="subcellular location">
    <subcellularLocation>
        <location evidence="1">Nucleus</location>
        <location evidence="1">Nucleolus</location>
    </subcellularLocation>
</comment>
<comment type="similarity">
    <text evidence="15">Belongs to the class I-like SAM-binding methyltransferase superfamily. Trm1 family.</text>
</comment>
<proteinExistence type="inferred from homology"/>
<evidence type="ECO:0000256" key="4">
    <source>
        <dbReference type="ARBA" id="ARBA00022555"/>
    </source>
</evidence>
<dbReference type="Gene3D" id="3.30.56.70">
    <property type="entry name" value="N2,N2-dimethylguanosine tRNA methyltransferase, C-terminal domain"/>
    <property type="match status" value="1"/>
</dbReference>
<evidence type="ECO:0000256" key="16">
    <source>
        <dbReference type="SAM" id="MobiDB-lite"/>
    </source>
</evidence>
<protein>
    <submittedName>
        <fullName evidence="17">Uncharacterized protein</fullName>
    </submittedName>
</protein>
<evidence type="ECO:0000256" key="6">
    <source>
        <dbReference type="ARBA" id="ARBA00022679"/>
    </source>
</evidence>
<keyword evidence="13 15" id="KW-0694">RNA-binding</keyword>
<dbReference type="EMBL" id="KZ308426">
    <property type="protein sequence ID" value="KAG8229361.1"/>
    <property type="molecule type" value="Genomic_DNA"/>
</dbReference>
<dbReference type="PANTHER" id="PTHR10631">
    <property type="entry name" value="N 2 ,N 2 -DIMETHYLGUANOSINE TRNA METHYLTRANSFERASE"/>
    <property type="match status" value="1"/>
</dbReference>
<evidence type="ECO:0000256" key="13">
    <source>
        <dbReference type="ARBA" id="ARBA00022884"/>
    </source>
</evidence>
<gene>
    <name evidence="17" type="ORF">J437_LFUL007169</name>
</gene>
<dbReference type="GO" id="GO:0002940">
    <property type="term" value="P:tRNA N2-guanine methylation"/>
    <property type="evidence" value="ECO:0007669"/>
    <property type="project" value="TreeGrafter"/>
</dbReference>
<keyword evidence="9" id="KW-0479">Metal-binding</keyword>
<dbReference type="GO" id="GO:0008270">
    <property type="term" value="F:zinc ion binding"/>
    <property type="evidence" value="ECO:0007669"/>
    <property type="project" value="UniProtKB-KW"/>
</dbReference>
<dbReference type="InterPro" id="IPR029063">
    <property type="entry name" value="SAM-dependent_MTases_sf"/>
</dbReference>
<keyword evidence="11" id="KW-0862">Zinc</keyword>
<accession>A0A8K0K804</accession>
<dbReference type="Gene3D" id="3.40.50.150">
    <property type="entry name" value="Vaccinia Virus protein VP39"/>
    <property type="match status" value="1"/>
</dbReference>
<dbReference type="Proteomes" id="UP000792457">
    <property type="component" value="Unassembled WGS sequence"/>
</dbReference>
<evidence type="ECO:0000256" key="11">
    <source>
        <dbReference type="ARBA" id="ARBA00022833"/>
    </source>
</evidence>
<evidence type="ECO:0000256" key="1">
    <source>
        <dbReference type="ARBA" id="ARBA00004604"/>
    </source>
</evidence>
<evidence type="ECO:0000256" key="15">
    <source>
        <dbReference type="PROSITE-ProRule" id="PRU00958"/>
    </source>
</evidence>
<evidence type="ECO:0000256" key="8">
    <source>
        <dbReference type="ARBA" id="ARBA00022694"/>
    </source>
</evidence>
<dbReference type="PANTHER" id="PTHR10631:SF1">
    <property type="entry name" value="TRMT1-LIKE PROTEIN"/>
    <property type="match status" value="1"/>
</dbReference>
<dbReference type="OrthoDB" id="6349953at2759"/>
<dbReference type="AlphaFoldDB" id="A0A8K0K804"/>
<feature type="region of interest" description="Disordered" evidence="16">
    <location>
        <begin position="154"/>
        <end position="186"/>
    </location>
</feature>
<evidence type="ECO:0000256" key="5">
    <source>
        <dbReference type="ARBA" id="ARBA00022603"/>
    </source>
</evidence>
<name>A0A8K0K804_LADFU</name>
<keyword evidence="7 15" id="KW-0949">S-adenosyl-L-methionine</keyword>
<comment type="caution">
    <text evidence="17">The sequence shown here is derived from an EMBL/GenBank/DDBJ whole genome shotgun (WGS) entry which is preliminary data.</text>
</comment>
<dbReference type="InterPro" id="IPR042296">
    <property type="entry name" value="tRNA_met_Trm1_C"/>
</dbReference>
<keyword evidence="10" id="KW-0863">Zinc-finger</keyword>
<dbReference type="GO" id="GO:0000049">
    <property type="term" value="F:tRNA binding"/>
    <property type="evidence" value="ECO:0007669"/>
    <property type="project" value="UniProtKB-UniRule"/>
</dbReference>
<evidence type="ECO:0000256" key="2">
    <source>
        <dbReference type="ARBA" id="ARBA00022499"/>
    </source>
</evidence>
<evidence type="ECO:0000256" key="10">
    <source>
        <dbReference type="ARBA" id="ARBA00022771"/>
    </source>
</evidence>
<evidence type="ECO:0000313" key="17">
    <source>
        <dbReference type="EMBL" id="KAG8229361.1"/>
    </source>
</evidence>
<reference evidence="17" key="1">
    <citation type="submission" date="2013-04" db="EMBL/GenBank/DDBJ databases">
        <authorList>
            <person name="Qu J."/>
            <person name="Murali S.C."/>
            <person name="Bandaranaike D."/>
            <person name="Bellair M."/>
            <person name="Blankenburg K."/>
            <person name="Chao H."/>
            <person name="Dinh H."/>
            <person name="Doddapaneni H."/>
            <person name="Downs B."/>
            <person name="Dugan-Rocha S."/>
            <person name="Elkadiri S."/>
            <person name="Gnanaolivu R.D."/>
            <person name="Hernandez B."/>
            <person name="Javaid M."/>
            <person name="Jayaseelan J.C."/>
            <person name="Lee S."/>
            <person name="Li M."/>
            <person name="Ming W."/>
            <person name="Munidasa M."/>
            <person name="Muniz J."/>
            <person name="Nguyen L."/>
            <person name="Ongeri F."/>
            <person name="Osuji N."/>
            <person name="Pu L.-L."/>
            <person name="Puazo M."/>
            <person name="Qu C."/>
            <person name="Quiroz J."/>
            <person name="Raj R."/>
            <person name="Weissenberger G."/>
            <person name="Xin Y."/>
            <person name="Zou X."/>
            <person name="Han Y."/>
            <person name="Richards S."/>
            <person name="Worley K."/>
            <person name="Muzny D."/>
            <person name="Gibbs R."/>
        </authorList>
    </citation>
    <scope>NUCLEOTIDE SEQUENCE</scope>
    <source>
        <strain evidence="17">Sampled in the wild</strain>
    </source>
</reference>
<keyword evidence="12" id="KW-0832">Ubl conjugation</keyword>
<evidence type="ECO:0000256" key="7">
    <source>
        <dbReference type="ARBA" id="ARBA00022691"/>
    </source>
</evidence>
<dbReference type="Pfam" id="PF02005">
    <property type="entry name" value="TRM"/>
    <property type="match status" value="2"/>
</dbReference>
<dbReference type="GO" id="GO:0016423">
    <property type="term" value="F:tRNA (guanine) methyltransferase activity"/>
    <property type="evidence" value="ECO:0007669"/>
    <property type="project" value="InterPro"/>
</dbReference>
<evidence type="ECO:0000256" key="9">
    <source>
        <dbReference type="ARBA" id="ARBA00022723"/>
    </source>
</evidence>
<dbReference type="PROSITE" id="PS51626">
    <property type="entry name" value="SAM_MT_TRM1"/>
    <property type="match status" value="1"/>
</dbReference>
<evidence type="ECO:0000256" key="12">
    <source>
        <dbReference type="ARBA" id="ARBA00022843"/>
    </source>
</evidence>
<evidence type="ECO:0000313" key="18">
    <source>
        <dbReference type="Proteomes" id="UP000792457"/>
    </source>
</evidence>
<evidence type="ECO:0000256" key="3">
    <source>
        <dbReference type="ARBA" id="ARBA00022553"/>
    </source>
</evidence>
<keyword evidence="8 15" id="KW-0819">tRNA processing</keyword>
<dbReference type="InterPro" id="IPR002905">
    <property type="entry name" value="Trm1"/>
</dbReference>
<keyword evidence="2" id="KW-1017">Isopeptide bond</keyword>
<reference evidence="17" key="2">
    <citation type="submission" date="2017-10" db="EMBL/GenBank/DDBJ databases">
        <title>Ladona fulva Genome sequencing and assembly.</title>
        <authorList>
            <person name="Murali S."/>
            <person name="Richards S."/>
            <person name="Bandaranaike D."/>
            <person name="Bellair M."/>
            <person name="Blankenburg K."/>
            <person name="Chao H."/>
            <person name="Dinh H."/>
            <person name="Doddapaneni H."/>
            <person name="Dugan-Rocha S."/>
            <person name="Elkadiri S."/>
            <person name="Gnanaolivu R."/>
            <person name="Hernandez B."/>
            <person name="Skinner E."/>
            <person name="Javaid M."/>
            <person name="Lee S."/>
            <person name="Li M."/>
            <person name="Ming W."/>
            <person name="Munidasa M."/>
            <person name="Muniz J."/>
            <person name="Nguyen L."/>
            <person name="Hughes D."/>
            <person name="Osuji N."/>
            <person name="Pu L.-L."/>
            <person name="Puazo M."/>
            <person name="Qu C."/>
            <person name="Quiroz J."/>
            <person name="Raj R."/>
            <person name="Weissenberger G."/>
            <person name="Xin Y."/>
            <person name="Zou X."/>
            <person name="Han Y."/>
            <person name="Worley K."/>
            <person name="Muzny D."/>
            <person name="Gibbs R."/>
        </authorList>
    </citation>
    <scope>NUCLEOTIDE SEQUENCE</scope>
    <source>
        <strain evidence="17">Sampled in the wild</strain>
    </source>
</reference>
<keyword evidence="6 15" id="KW-0808">Transferase</keyword>
<evidence type="ECO:0000256" key="14">
    <source>
        <dbReference type="ARBA" id="ARBA00023242"/>
    </source>
</evidence>
<keyword evidence="4 15" id="KW-0820">tRNA-binding</keyword>
<dbReference type="GO" id="GO:0005730">
    <property type="term" value="C:nucleolus"/>
    <property type="evidence" value="ECO:0007669"/>
    <property type="project" value="UniProtKB-SubCell"/>
</dbReference>
<keyword evidence="14" id="KW-0539">Nucleus</keyword>
<dbReference type="SUPFAM" id="SSF53335">
    <property type="entry name" value="S-adenosyl-L-methionine-dependent methyltransferases"/>
    <property type="match status" value="1"/>
</dbReference>
<keyword evidence="3" id="KW-0597">Phosphoprotein</keyword>